<proteinExistence type="inferred from homology"/>
<dbReference type="EMBL" id="JAUEPS010000033">
    <property type="protein sequence ID" value="KAK0451372.1"/>
    <property type="molecule type" value="Genomic_DNA"/>
</dbReference>
<evidence type="ECO:0000313" key="5">
    <source>
        <dbReference type="Proteomes" id="UP001175211"/>
    </source>
</evidence>
<reference evidence="4" key="1">
    <citation type="submission" date="2023-06" db="EMBL/GenBank/DDBJ databases">
        <authorList>
            <consortium name="Lawrence Berkeley National Laboratory"/>
            <person name="Ahrendt S."/>
            <person name="Sahu N."/>
            <person name="Indic B."/>
            <person name="Wong-Bajracharya J."/>
            <person name="Merenyi Z."/>
            <person name="Ke H.-M."/>
            <person name="Monk M."/>
            <person name="Kocsube S."/>
            <person name="Drula E."/>
            <person name="Lipzen A."/>
            <person name="Balint B."/>
            <person name="Henrissat B."/>
            <person name="Andreopoulos B."/>
            <person name="Martin F.M."/>
            <person name="Harder C.B."/>
            <person name="Rigling D."/>
            <person name="Ford K.L."/>
            <person name="Foster G.D."/>
            <person name="Pangilinan J."/>
            <person name="Papanicolaou A."/>
            <person name="Barry K."/>
            <person name="LaButti K."/>
            <person name="Viragh M."/>
            <person name="Koriabine M."/>
            <person name="Yan M."/>
            <person name="Riley R."/>
            <person name="Champramary S."/>
            <person name="Plett K.L."/>
            <person name="Tsai I.J."/>
            <person name="Slot J."/>
            <person name="Sipos G."/>
            <person name="Plett J."/>
            <person name="Nagy L.G."/>
            <person name="Grigoriev I.V."/>
        </authorList>
    </citation>
    <scope>NUCLEOTIDE SEQUENCE</scope>
    <source>
        <strain evidence="4">CCBAS 213</strain>
    </source>
</reference>
<keyword evidence="3" id="KW-0418">Kinase</keyword>
<dbReference type="SUPFAM" id="SSF53067">
    <property type="entry name" value="Actin-like ATPase domain"/>
    <property type="match status" value="1"/>
</dbReference>
<evidence type="ECO:0000313" key="4">
    <source>
        <dbReference type="EMBL" id="KAK0451372.1"/>
    </source>
</evidence>
<evidence type="ECO:0000256" key="2">
    <source>
        <dbReference type="ARBA" id="ARBA00022679"/>
    </source>
</evidence>
<comment type="caution">
    <text evidence="4">The sequence shown here is derived from an EMBL/GenBank/DDBJ whole genome shotgun (WGS) entry which is preliminary data.</text>
</comment>
<dbReference type="Gene3D" id="3.30.420.40">
    <property type="match status" value="1"/>
</dbReference>
<dbReference type="GO" id="GO:0005829">
    <property type="term" value="C:cytosol"/>
    <property type="evidence" value="ECO:0007669"/>
    <property type="project" value="TreeGrafter"/>
</dbReference>
<dbReference type="PANTHER" id="PTHR10196:SF57">
    <property type="entry name" value="XYLULOSE KINASE"/>
    <property type="match status" value="1"/>
</dbReference>
<protein>
    <recommendedName>
        <fullName evidence="6">Carbohydrate kinase FGGY N-terminal domain-containing protein</fullName>
    </recommendedName>
</protein>
<gene>
    <name evidence="4" type="ORF">EV420DRAFT_714188</name>
</gene>
<dbReference type="InterPro" id="IPR043129">
    <property type="entry name" value="ATPase_NBD"/>
</dbReference>
<evidence type="ECO:0008006" key="6">
    <source>
        <dbReference type="Google" id="ProtNLM"/>
    </source>
</evidence>
<dbReference type="GO" id="GO:0004856">
    <property type="term" value="F:D-xylulokinase activity"/>
    <property type="evidence" value="ECO:0007669"/>
    <property type="project" value="TreeGrafter"/>
</dbReference>
<accession>A0AA39JYN4</accession>
<keyword evidence="2" id="KW-0808">Transferase</keyword>
<organism evidence="4 5">
    <name type="scientific">Armillaria tabescens</name>
    <name type="common">Ringless honey mushroom</name>
    <name type="synonym">Agaricus tabescens</name>
    <dbReference type="NCBI Taxonomy" id="1929756"/>
    <lineage>
        <taxon>Eukaryota</taxon>
        <taxon>Fungi</taxon>
        <taxon>Dikarya</taxon>
        <taxon>Basidiomycota</taxon>
        <taxon>Agaricomycotina</taxon>
        <taxon>Agaricomycetes</taxon>
        <taxon>Agaricomycetidae</taxon>
        <taxon>Agaricales</taxon>
        <taxon>Marasmiineae</taxon>
        <taxon>Physalacriaceae</taxon>
        <taxon>Desarmillaria</taxon>
    </lineage>
</organism>
<name>A0AA39JYN4_ARMTA</name>
<keyword evidence="5" id="KW-1185">Reference proteome</keyword>
<dbReference type="GeneID" id="85366740"/>
<dbReference type="PANTHER" id="PTHR10196">
    <property type="entry name" value="SUGAR KINASE"/>
    <property type="match status" value="1"/>
</dbReference>
<evidence type="ECO:0000256" key="1">
    <source>
        <dbReference type="ARBA" id="ARBA00009156"/>
    </source>
</evidence>
<evidence type="ECO:0000256" key="3">
    <source>
        <dbReference type="ARBA" id="ARBA00022777"/>
    </source>
</evidence>
<sequence length="239" mass="26717">MDPFFLGLDLSTLGLKAVVVQEDCIIVHESAVHFDRDLPHYGTTNGAIRDLEGEVTSPVEMWLEVYDLLMTRMKAAGVDFSAVSAISGDGQITTRFCLLVPRRRSSLANLDVSKNLPSQLSSKAFSLQKVSIWQDSSTTRECCELEDTVGGAQALMDISAYERFTYFRPLPQTTHPRSLRATSHVSSFMPSLFLGKIAPIEISDASAELVIRNTPRNGRRRGGIVSYCYVRLYRYSLYY</sequence>
<dbReference type="AlphaFoldDB" id="A0AA39JYN4"/>
<dbReference type="Proteomes" id="UP001175211">
    <property type="component" value="Unassembled WGS sequence"/>
</dbReference>
<dbReference type="GO" id="GO:0005997">
    <property type="term" value="P:xylulose metabolic process"/>
    <property type="evidence" value="ECO:0007669"/>
    <property type="project" value="TreeGrafter"/>
</dbReference>
<dbReference type="RefSeq" id="XP_060327709.1">
    <property type="nucleotide sequence ID" value="XM_060483192.1"/>
</dbReference>
<comment type="similarity">
    <text evidence="1">Belongs to the FGGY kinase family.</text>
</comment>